<dbReference type="AlphaFoldDB" id="A0A4Z0XXH8"/>
<organism evidence="1 2">
    <name type="scientific">Caproiciproducens galactitolivorans</name>
    <dbReference type="NCBI Taxonomy" id="642589"/>
    <lineage>
        <taxon>Bacteria</taxon>
        <taxon>Bacillati</taxon>
        <taxon>Bacillota</taxon>
        <taxon>Clostridia</taxon>
        <taxon>Eubacteriales</taxon>
        <taxon>Acutalibacteraceae</taxon>
        <taxon>Caproiciproducens</taxon>
    </lineage>
</organism>
<keyword evidence="2" id="KW-1185">Reference proteome</keyword>
<name>A0A4Z0XXH8_9FIRM</name>
<accession>A0A4Z0XXH8</accession>
<sequence length="78" mass="8923">MAKERLCYGSDGLDATDIPESEEFLHACMYNLPITQEGREAEVDREYAPRACGPFRIAWYAGHTETYDDWHIGPKLVD</sequence>
<comment type="caution">
    <text evidence="1">The sequence shown here is derived from an EMBL/GenBank/DDBJ whole genome shotgun (WGS) entry which is preliminary data.</text>
</comment>
<reference evidence="1 2" key="1">
    <citation type="submission" date="2019-04" db="EMBL/GenBank/DDBJ databases">
        <authorList>
            <person name="Poehlein A."/>
            <person name="Bengelsdorf F.R."/>
            <person name="Duerre P."/>
            <person name="Daniel R."/>
        </authorList>
    </citation>
    <scope>NUCLEOTIDE SEQUENCE [LARGE SCALE GENOMIC DNA]</scope>
    <source>
        <strain evidence="1 2">BS-1</strain>
    </source>
</reference>
<protein>
    <submittedName>
        <fullName evidence="1">Uncharacterized protein</fullName>
    </submittedName>
</protein>
<dbReference type="Proteomes" id="UP000297714">
    <property type="component" value="Unassembled WGS sequence"/>
</dbReference>
<evidence type="ECO:0000313" key="2">
    <source>
        <dbReference type="Proteomes" id="UP000297714"/>
    </source>
</evidence>
<gene>
    <name evidence="1" type="ORF">CAGA_16700</name>
</gene>
<evidence type="ECO:0000313" key="1">
    <source>
        <dbReference type="EMBL" id="TGJ76209.1"/>
    </source>
</evidence>
<dbReference type="EMBL" id="SRMQ01000007">
    <property type="protein sequence ID" value="TGJ76209.1"/>
    <property type="molecule type" value="Genomic_DNA"/>
</dbReference>
<proteinExistence type="predicted"/>